<dbReference type="PANTHER" id="PTHR32063:SF0">
    <property type="entry name" value="SWARMING MOTILITY PROTEIN SWRC"/>
    <property type="match status" value="1"/>
</dbReference>
<reference evidence="1" key="1">
    <citation type="journal article" date="2014" name="Front. Microbiol.">
        <title>High frequency of phylogenetically diverse reductive dehalogenase-homologous genes in deep subseafloor sedimentary metagenomes.</title>
        <authorList>
            <person name="Kawai M."/>
            <person name="Futagami T."/>
            <person name="Toyoda A."/>
            <person name="Takaki Y."/>
            <person name="Nishi S."/>
            <person name="Hori S."/>
            <person name="Arai W."/>
            <person name="Tsubouchi T."/>
            <person name="Morono Y."/>
            <person name="Uchiyama I."/>
            <person name="Ito T."/>
            <person name="Fujiyama A."/>
            <person name="Inagaki F."/>
            <person name="Takami H."/>
        </authorList>
    </citation>
    <scope>NUCLEOTIDE SEQUENCE</scope>
    <source>
        <strain evidence="1">Expedition CK06-06</strain>
    </source>
</reference>
<name>X1KGF4_9ZZZZ</name>
<dbReference type="GO" id="GO:0042910">
    <property type="term" value="F:xenobiotic transmembrane transporter activity"/>
    <property type="evidence" value="ECO:0007669"/>
    <property type="project" value="TreeGrafter"/>
</dbReference>
<dbReference type="AlphaFoldDB" id="X1KGF4"/>
<dbReference type="GO" id="GO:0005886">
    <property type="term" value="C:plasma membrane"/>
    <property type="evidence" value="ECO:0007669"/>
    <property type="project" value="TreeGrafter"/>
</dbReference>
<evidence type="ECO:0008006" key="2">
    <source>
        <dbReference type="Google" id="ProtNLM"/>
    </source>
</evidence>
<dbReference type="Pfam" id="PF00873">
    <property type="entry name" value="ACR_tran"/>
    <property type="match status" value="1"/>
</dbReference>
<dbReference type="SUPFAM" id="SSF82714">
    <property type="entry name" value="Multidrug efflux transporter AcrB TolC docking domain, DN and DC subdomains"/>
    <property type="match status" value="1"/>
</dbReference>
<accession>X1KGF4</accession>
<protein>
    <recommendedName>
        <fullName evidence="2">Acriflavin resistance protein</fullName>
    </recommendedName>
</protein>
<organism evidence="1">
    <name type="scientific">marine sediment metagenome</name>
    <dbReference type="NCBI Taxonomy" id="412755"/>
    <lineage>
        <taxon>unclassified sequences</taxon>
        <taxon>metagenomes</taxon>
        <taxon>ecological metagenomes</taxon>
    </lineage>
</organism>
<dbReference type="Gene3D" id="3.30.2090.10">
    <property type="entry name" value="Multidrug efflux transporter AcrB TolC docking domain, DN and DC subdomains"/>
    <property type="match status" value="1"/>
</dbReference>
<evidence type="ECO:0000313" key="1">
    <source>
        <dbReference type="EMBL" id="GAH89234.1"/>
    </source>
</evidence>
<comment type="caution">
    <text evidence="1">The sequence shown here is derived from an EMBL/GenBank/DDBJ whole genome shotgun (WGS) entry which is preliminary data.</text>
</comment>
<feature type="non-terminal residue" evidence="1">
    <location>
        <position position="1"/>
    </location>
</feature>
<dbReference type="Gene3D" id="3.30.70.1320">
    <property type="entry name" value="Multidrug efflux transporter AcrB pore domain like"/>
    <property type="match status" value="1"/>
</dbReference>
<dbReference type="EMBL" id="BARU01038965">
    <property type="protein sequence ID" value="GAH89234.1"/>
    <property type="molecule type" value="Genomic_DNA"/>
</dbReference>
<proteinExistence type="predicted"/>
<dbReference type="PANTHER" id="PTHR32063">
    <property type="match status" value="1"/>
</dbReference>
<gene>
    <name evidence="1" type="ORF">S03H2_60464</name>
</gene>
<dbReference type="Gene3D" id="3.30.70.1430">
    <property type="entry name" value="Multidrug efflux transporter AcrB pore domain"/>
    <property type="match status" value="1"/>
</dbReference>
<feature type="non-terminal residue" evidence="1">
    <location>
        <position position="242"/>
    </location>
</feature>
<dbReference type="SUPFAM" id="SSF82693">
    <property type="entry name" value="Multidrug efflux transporter AcrB pore domain, PN1, PN2, PC1 and PC2 subdomains"/>
    <property type="match status" value="2"/>
</dbReference>
<dbReference type="InterPro" id="IPR027463">
    <property type="entry name" value="AcrB_DN_DC_subdom"/>
</dbReference>
<sequence>WYKHPTPAILRWNIENLITRPLEKEIETINGIKELSSNSIQDASLVIIEFNTNINIEDAVLDVKDAVDKAKSELPNDLLIDPIVMDIDLSEFPIININLSGDFSIEELKGYAEYLEERIEMIDEVSKVNIKGINEKEIKVNVDILKLEALELTFYDIESAIASENISMSGGEIKLGNTRRSIRIAGEFENIEQIGDVIVKHDNGDIVFLRDVAQVEDGYEEPTNFARLDKNPVVSLQVIKKS</sequence>
<dbReference type="InterPro" id="IPR001036">
    <property type="entry name" value="Acrflvin-R"/>
</dbReference>